<feature type="chain" id="PRO_5020234157" evidence="1">
    <location>
        <begin position="19"/>
        <end position="142"/>
    </location>
</feature>
<name>A0A4R1BG85_9BACT</name>
<dbReference type="EMBL" id="SJZI01000014">
    <property type="protein sequence ID" value="TCJ16201.1"/>
    <property type="molecule type" value="Genomic_DNA"/>
</dbReference>
<dbReference type="AlphaFoldDB" id="A0A4R1BG85"/>
<reference evidence="2 3" key="1">
    <citation type="submission" date="2019-03" db="EMBL/GenBank/DDBJ databases">
        <authorList>
            <person name="Kim M.K.M."/>
        </authorList>
    </citation>
    <scope>NUCLEOTIDE SEQUENCE [LARGE SCALE GENOMIC DNA]</scope>
    <source>
        <strain evidence="2 3">17J68-12</strain>
    </source>
</reference>
<organism evidence="2 3">
    <name type="scientific">Flaviaesturariibacter flavus</name>
    <dbReference type="NCBI Taxonomy" id="2502780"/>
    <lineage>
        <taxon>Bacteria</taxon>
        <taxon>Pseudomonadati</taxon>
        <taxon>Bacteroidota</taxon>
        <taxon>Chitinophagia</taxon>
        <taxon>Chitinophagales</taxon>
        <taxon>Chitinophagaceae</taxon>
        <taxon>Flaviaestuariibacter</taxon>
    </lineage>
</organism>
<accession>A0A4R1BG85</accession>
<evidence type="ECO:0000256" key="1">
    <source>
        <dbReference type="SAM" id="SignalP"/>
    </source>
</evidence>
<proteinExistence type="predicted"/>
<sequence>MKVVLTISLVCCSFFSNAQQVQVLSAEKDILHYAIDNMLQYSFSTNERNLRVLSVEARGFNSRYTFNKNGLCFNQFIEITDKRIVPLFEKYLTQNFSLEFNEVGKDWGWTMKGKYGEISVTKGEMLGNKVYNCLAIMTRPTQ</sequence>
<gene>
    <name evidence="2" type="ORF">EPD60_07590</name>
</gene>
<evidence type="ECO:0000313" key="3">
    <source>
        <dbReference type="Proteomes" id="UP000295334"/>
    </source>
</evidence>
<comment type="caution">
    <text evidence="2">The sequence shown here is derived from an EMBL/GenBank/DDBJ whole genome shotgun (WGS) entry which is preliminary data.</text>
</comment>
<protein>
    <submittedName>
        <fullName evidence="2">Uncharacterized protein</fullName>
    </submittedName>
</protein>
<evidence type="ECO:0000313" key="2">
    <source>
        <dbReference type="EMBL" id="TCJ16201.1"/>
    </source>
</evidence>
<dbReference type="RefSeq" id="WP_131448475.1">
    <property type="nucleotide sequence ID" value="NZ_SJZI01000014.1"/>
</dbReference>
<keyword evidence="3" id="KW-1185">Reference proteome</keyword>
<dbReference type="Proteomes" id="UP000295334">
    <property type="component" value="Unassembled WGS sequence"/>
</dbReference>
<keyword evidence="1" id="KW-0732">Signal</keyword>
<feature type="signal peptide" evidence="1">
    <location>
        <begin position="1"/>
        <end position="18"/>
    </location>
</feature>